<evidence type="ECO:0000313" key="2">
    <source>
        <dbReference type="Proteomes" id="UP000242699"/>
    </source>
</evidence>
<organism evidence="1 2">
    <name type="scientific">Sulfobacillus benefaciens</name>
    <dbReference type="NCBI Taxonomy" id="453960"/>
    <lineage>
        <taxon>Bacteria</taxon>
        <taxon>Bacillati</taxon>
        <taxon>Bacillota</taxon>
        <taxon>Clostridia</taxon>
        <taxon>Eubacteriales</taxon>
        <taxon>Clostridiales Family XVII. Incertae Sedis</taxon>
        <taxon>Sulfobacillus</taxon>
    </lineage>
</organism>
<comment type="caution">
    <text evidence="1">The sequence shown here is derived from an EMBL/GenBank/DDBJ whole genome shotgun (WGS) entry which is preliminary data.</text>
</comment>
<proteinExistence type="predicted"/>
<dbReference type="AlphaFoldDB" id="A0A2T2WT35"/>
<dbReference type="Proteomes" id="UP000242699">
    <property type="component" value="Unassembled WGS sequence"/>
</dbReference>
<name>A0A2T2WT35_9FIRM</name>
<evidence type="ECO:0000313" key="1">
    <source>
        <dbReference type="EMBL" id="PSR25409.1"/>
    </source>
</evidence>
<accession>A0A2T2WT35</accession>
<protein>
    <submittedName>
        <fullName evidence="1">Uncharacterized protein</fullName>
    </submittedName>
</protein>
<sequence length="100" mass="10638">MSGRVLAIAPLESGTVFSLVPKGGTTGYFASRGVLRRNPVVGPRPARFSIEALQDDPFFPTAFGFEQMPSKSPFSSPASITKITLAAPPRDDQQTGQQNA</sequence>
<gene>
    <name evidence="1" type="ORF">C7B43_16915</name>
</gene>
<dbReference type="EMBL" id="PXYT01000055">
    <property type="protein sequence ID" value="PSR25409.1"/>
    <property type="molecule type" value="Genomic_DNA"/>
</dbReference>
<reference evidence="1 2" key="1">
    <citation type="journal article" date="2014" name="BMC Genomics">
        <title>Comparison of environmental and isolate Sulfobacillus genomes reveals diverse carbon, sulfur, nitrogen, and hydrogen metabolisms.</title>
        <authorList>
            <person name="Justice N.B."/>
            <person name="Norman A."/>
            <person name="Brown C.T."/>
            <person name="Singh A."/>
            <person name="Thomas B.C."/>
            <person name="Banfield J.F."/>
        </authorList>
    </citation>
    <scope>NUCLEOTIDE SEQUENCE [LARGE SCALE GENOMIC DNA]</scope>
    <source>
        <strain evidence="1">AMDSBA1</strain>
    </source>
</reference>